<evidence type="ECO:0000313" key="3">
    <source>
        <dbReference type="EMBL" id="PJZ71648.1"/>
    </source>
</evidence>
<evidence type="ECO:0000313" key="4">
    <source>
        <dbReference type="Proteomes" id="UP000231962"/>
    </source>
</evidence>
<dbReference type="Pfam" id="PF08878">
    <property type="entry name" value="HamA"/>
    <property type="match status" value="1"/>
</dbReference>
<dbReference type="InterPro" id="IPR014976">
    <property type="entry name" value="AbpA_HamA_C"/>
</dbReference>
<keyword evidence="4" id="KW-1185">Reference proteome</keyword>
<evidence type="ECO:0000313" key="5">
    <source>
        <dbReference type="Proteomes" id="UP000231990"/>
    </source>
</evidence>
<dbReference type="EMBL" id="NPDZ01000028">
    <property type="protein sequence ID" value="PJZ71648.1"/>
    <property type="molecule type" value="Genomic_DNA"/>
</dbReference>
<comment type="caution">
    <text evidence="3">The sequence shown here is derived from an EMBL/GenBank/DDBJ whole genome shotgun (WGS) entry which is preliminary data.</text>
</comment>
<accession>A0A2M9ZHW3</accession>
<evidence type="ECO:0000259" key="1">
    <source>
        <dbReference type="Pfam" id="PF08878"/>
    </source>
</evidence>
<dbReference type="OrthoDB" id="785623at2"/>
<gene>
    <name evidence="2" type="ORF">CH360_04685</name>
    <name evidence="3" type="ORF">CH373_18355</name>
</gene>
<sequence>MNNKPFQSDRVLEETIAEGGFKAFKVGFDQKEFRMQPLADVIASVIPEFALGHYELPQVPVTDIRSRLKQAAIKLYTTDKYQKRGEFGEVILHLLLRDFCESFPLISKINFKDATNSTVKGFDGVHIIDNGTSKKLLLGESKIYSDGKEGIKSLTKDLKQHLTEDYLRKEFLLISPKISENVPDREHWINLMHEHTTLDQIFSGICIPLVCTYSSPCYTNHCENTKEFLNEFIIECKSLKQEFDSNKIQTDVDIILMLLPVQDKAKLTDELHSRLRSMQSI</sequence>
<reference evidence="4 5" key="1">
    <citation type="submission" date="2017-07" db="EMBL/GenBank/DDBJ databases">
        <title>Leptospira spp. isolated from tropical soils.</title>
        <authorList>
            <person name="Thibeaux R."/>
            <person name="Iraola G."/>
            <person name="Ferres I."/>
            <person name="Bierque E."/>
            <person name="Girault D."/>
            <person name="Soupe-Gilbert M.-E."/>
            <person name="Picardeau M."/>
            <person name="Goarant C."/>
        </authorList>
    </citation>
    <scope>NUCLEOTIDE SEQUENCE [LARGE SCALE GENOMIC DNA]</scope>
    <source>
        <strain evidence="3 5">FH1-B-B1</strain>
        <strain evidence="2 4">FH1-B-C1</strain>
    </source>
</reference>
<protein>
    <recommendedName>
        <fullName evidence="1">Anti-bacteriophage protein A/HamA C-terminal domain-containing protein</fullName>
    </recommendedName>
</protein>
<name>A0A2M9ZHW3_9LEPT</name>
<feature type="domain" description="Anti-bacteriophage protein A/HamA C-terminal" evidence="1">
    <location>
        <begin position="11"/>
        <end position="275"/>
    </location>
</feature>
<dbReference type="RefSeq" id="WP_100712817.1">
    <property type="nucleotide sequence ID" value="NZ_NPDY01000002.1"/>
</dbReference>
<dbReference type="Proteomes" id="UP000231962">
    <property type="component" value="Unassembled WGS sequence"/>
</dbReference>
<dbReference type="AlphaFoldDB" id="A0A2M9ZHW3"/>
<dbReference type="Proteomes" id="UP000231990">
    <property type="component" value="Unassembled WGS sequence"/>
</dbReference>
<evidence type="ECO:0000313" key="2">
    <source>
        <dbReference type="EMBL" id="PJZ70812.1"/>
    </source>
</evidence>
<dbReference type="EMBL" id="NPDY01000002">
    <property type="protein sequence ID" value="PJZ70812.1"/>
    <property type="molecule type" value="Genomic_DNA"/>
</dbReference>
<proteinExistence type="predicted"/>
<organism evidence="3 5">
    <name type="scientific">Leptospira perolatii</name>
    <dbReference type="NCBI Taxonomy" id="2023191"/>
    <lineage>
        <taxon>Bacteria</taxon>
        <taxon>Pseudomonadati</taxon>
        <taxon>Spirochaetota</taxon>
        <taxon>Spirochaetia</taxon>
        <taxon>Leptospirales</taxon>
        <taxon>Leptospiraceae</taxon>
        <taxon>Leptospira</taxon>
    </lineage>
</organism>